<protein>
    <submittedName>
        <fullName evidence="1">Uncharacterized protein</fullName>
    </submittedName>
</protein>
<dbReference type="STRING" id="685588.A0A067TBW6"/>
<dbReference type="EMBL" id="KL142376">
    <property type="protein sequence ID" value="KDR77384.1"/>
    <property type="molecule type" value="Genomic_DNA"/>
</dbReference>
<proteinExistence type="predicted"/>
<organism evidence="1 2">
    <name type="scientific">Galerina marginata (strain CBS 339.88)</name>
    <dbReference type="NCBI Taxonomy" id="685588"/>
    <lineage>
        <taxon>Eukaryota</taxon>
        <taxon>Fungi</taxon>
        <taxon>Dikarya</taxon>
        <taxon>Basidiomycota</taxon>
        <taxon>Agaricomycotina</taxon>
        <taxon>Agaricomycetes</taxon>
        <taxon>Agaricomycetidae</taxon>
        <taxon>Agaricales</taxon>
        <taxon>Agaricineae</taxon>
        <taxon>Strophariaceae</taxon>
        <taxon>Galerina</taxon>
    </lineage>
</organism>
<reference evidence="2" key="1">
    <citation type="journal article" date="2014" name="Proc. Natl. Acad. Sci. U.S.A.">
        <title>Extensive sampling of basidiomycete genomes demonstrates inadequacy of the white-rot/brown-rot paradigm for wood decay fungi.</title>
        <authorList>
            <person name="Riley R."/>
            <person name="Salamov A.A."/>
            <person name="Brown D.W."/>
            <person name="Nagy L.G."/>
            <person name="Floudas D."/>
            <person name="Held B.W."/>
            <person name="Levasseur A."/>
            <person name="Lombard V."/>
            <person name="Morin E."/>
            <person name="Otillar R."/>
            <person name="Lindquist E.A."/>
            <person name="Sun H."/>
            <person name="LaButti K.M."/>
            <person name="Schmutz J."/>
            <person name="Jabbour D."/>
            <person name="Luo H."/>
            <person name="Baker S.E."/>
            <person name="Pisabarro A.G."/>
            <person name="Walton J.D."/>
            <person name="Blanchette R.A."/>
            <person name="Henrissat B."/>
            <person name="Martin F."/>
            <person name="Cullen D."/>
            <person name="Hibbett D.S."/>
            <person name="Grigoriev I.V."/>
        </authorList>
    </citation>
    <scope>NUCLEOTIDE SEQUENCE [LARGE SCALE GENOMIC DNA]</scope>
    <source>
        <strain evidence="2">CBS 339.88</strain>
    </source>
</reference>
<gene>
    <name evidence="1" type="ORF">GALMADRAFT_65649</name>
</gene>
<keyword evidence="2" id="KW-1185">Reference proteome</keyword>
<dbReference type="AlphaFoldDB" id="A0A067TBW6"/>
<accession>A0A067TBW6</accession>
<dbReference type="Proteomes" id="UP000027222">
    <property type="component" value="Unassembled WGS sequence"/>
</dbReference>
<dbReference type="HOGENOM" id="CLU_034012_2_0_1"/>
<evidence type="ECO:0000313" key="2">
    <source>
        <dbReference type="Proteomes" id="UP000027222"/>
    </source>
</evidence>
<dbReference type="OrthoDB" id="3229882at2759"/>
<sequence length="172" mass="19310">MPKPPPELCKSKNCTDCSKCKELNEWWVKFEEETNDILARSNRHDCRTDIETKDGRSVRKGCKNSKGECKARFPRDIVENTMVEPLTGALKLKKGESWMNTFTPALSYLVRANTDVTSLLSGTSVKAVVAYVTDYVTKPGLTTYSIFDTVRQIFSKNSELLGGSSSRQETAR</sequence>
<name>A0A067TBW6_GALM3</name>
<feature type="non-terminal residue" evidence="1">
    <location>
        <position position="172"/>
    </location>
</feature>
<evidence type="ECO:0000313" key="1">
    <source>
        <dbReference type="EMBL" id="KDR77384.1"/>
    </source>
</evidence>